<dbReference type="PANTHER" id="PTHR43817">
    <property type="entry name" value="GLYCOSYL HYDROLASE"/>
    <property type="match status" value="1"/>
</dbReference>
<dbReference type="Gene3D" id="2.115.10.20">
    <property type="entry name" value="Glycosyl hydrolase domain, family 43"/>
    <property type="match status" value="1"/>
</dbReference>
<evidence type="ECO:0000313" key="7">
    <source>
        <dbReference type="EMBL" id="KAK4540196.1"/>
    </source>
</evidence>
<comment type="caution">
    <text evidence="7">The sequence shown here is derived from an EMBL/GenBank/DDBJ whole genome shotgun (WGS) entry which is preliminary data.</text>
</comment>
<keyword evidence="4 5" id="KW-0326">Glycosidase</keyword>
<dbReference type="GO" id="GO:0004553">
    <property type="term" value="F:hydrolase activity, hydrolyzing O-glycosyl compounds"/>
    <property type="evidence" value="ECO:0007669"/>
    <property type="project" value="InterPro"/>
</dbReference>
<dbReference type="AlphaFoldDB" id="A0AAV9J5E2"/>
<evidence type="ECO:0000256" key="4">
    <source>
        <dbReference type="ARBA" id="ARBA00023295"/>
    </source>
</evidence>
<dbReference type="CDD" id="cd18820">
    <property type="entry name" value="GH43_LbAraf43-like"/>
    <property type="match status" value="1"/>
</dbReference>
<dbReference type="PANTHER" id="PTHR43817:SF1">
    <property type="entry name" value="HYDROLASE, FAMILY 43, PUTATIVE (AFU_ORTHOLOGUE AFUA_3G01660)-RELATED"/>
    <property type="match status" value="1"/>
</dbReference>
<dbReference type="Pfam" id="PF04616">
    <property type="entry name" value="Glyco_hydro_43"/>
    <property type="match status" value="1"/>
</dbReference>
<keyword evidence="3 5" id="KW-0378">Hydrolase</keyword>
<evidence type="ECO:0000256" key="3">
    <source>
        <dbReference type="ARBA" id="ARBA00022801"/>
    </source>
</evidence>
<dbReference type="InterPro" id="IPR023296">
    <property type="entry name" value="Glyco_hydro_beta-prop_sf"/>
</dbReference>
<sequence>MVLYNSSCLDITSEHTPDPYITHDATRGRFYLTFTANTRIPMWEAASLLDFHDRPERGPVYLAPLLGPTSERLWAPELHCLRGRWYIYFAGADRLLGNRTHRMYVLGGPAEGADPHRGAWELLGCIEGMDQRQWAIDGTAFEINGILYFCYSGWPRRAKHDNHPTANEWEDRDESLQQLFIIRLRDPVTADSAPVMISHPSHPWERLGEHGAAINEGPQWLESPTGHWRGLGYSCSASWTKDYKMATLQYLGGEPLDPSSWQKSDRPLLQNRRDGLGPFGPGHGCFLHAGGETVALFHATDRETDGNQNRRCRMQRVRWTASGPDMGGYVGARTTDVGLFLQSGGDARSGDQVVEPRGHDEGAGGLESLVRALKGGLEASRGNDEL</sequence>
<accession>A0AAV9J5E2</accession>
<dbReference type="SUPFAM" id="SSF75005">
    <property type="entry name" value="Arabinanase/levansucrase/invertase"/>
    <property type="match status" value="1"/>
</dbReference>
<evidence type="ECO:0000256" key="5">
    <source>
        <dbReference type="RuleBase" id="RU361187"/>
    </source>
</evidence>
<feature type="region of interest" description="Disordered" evidence="6">
    <location>
        <begin position="346"/>
        <end position="365"/>
    </location>
</feature>
<evidence type="ECO:0000256" key="1">
    <source>
        <dbReference type="ARBA" id="ARBA00009865"/>
    </source>
</evidence>
<evidence type="ECO:0000256" key="6">
    <source>
        <dbReference type="SAM" id="MobiDB-lite"/>
    </source>
</evidence>
<comment type="similarity">
    <text evidence="1 5">Belongs to the glycosyl hydrolase 43 family.</text>
</comment>
<dbReference type="EMBL" id="JAVFHQ010000072">
    <property type="protein sequence ID" value="KAK4540196.1"/>
    <property type="molecule type" value="Genomic_DNA"/>
</dbReference>
<organism evidence="7 8">
    <name type="scientific">Oleoguttula mirabilis</name>
    <dbReference type="NCBI Taxonomy" id="1507867"/>
    <lineage>
        <taxon>Eukaryota</taxon>
        <taxon>Fungi</taxon>
        <taxon>Dikarya</taxon>
        <taxon>Ascomycota</taxon>
        <taxon>Pezizomycotina</taxon>
        <taxon>Dothideomycetes</taxon>
        <taxon>Dothideomycetidae</taxon>
        <taxon>Mycosphaerellales</taxon>
        <taxon>Teratosphaeriaceae</taxon>
        <taxon>Oleoguttula</taxon>
    </lineage>
</organism>
<dbReference type="InterPro" id="IPR006710">
    <property type="entry name" value="Glyco_hydro_43"/>
</dbReference>
<evidence type="ECO:0008006" key="9">
    <source>
        <dbReference type="Google" id="ProtNLM"/>
    </source>
</evidence>
<reference evidence="7 8" key="1">
    <citation type="submission" date="2021-11" db="EMBL/GenBank/DDBJ databases">
        <title>Black yeast isolated from Biological Soil Crust.</title>
        <authorList>
            <person name="Kurbessoian T."/>
        </authorList>
    </citation>
    <scope>NUCLEOTIDE SEQUENCE [LARGE SCALE GENOMIC DNA]</scope>
    <source>
        <strain evidence="7 8">CCFEE 5522</strain>
    </source>
</reference>
<evidence type="ECO:0000313" key="8">
    <source>
        <dbReference type="Proteomes" id="UP001324427"/>
    </source>
</evidence>
<evidence type="ECO:0000256" key="2">
    <source>
        <dbReference type="ARBA" id="ARBA00022729"/>
    </source>
</evidence>
<name>A0AAV9J5E2_9PEZI</name>
<keyword evidence="8" id="KW-1185">Reference proteome</keyword>
<gene>
    <name evidence="7" type="ORF">LTR36_009694</name>
</gene>
<keyword evidence="2" id="KW-0732">Signal</keyword>
<dbReference type="Proteomes" id="UP001324427">
    <property type="component" value="Unassembled WGS sequence"/>
</dbReference>
<proteinExistence type="inferred from homology"/>
<dbReference type="GO" id="GO:0005975">
    <property type="term" value="P:carbohydrate metabolic process"/>
    <property type="evidence" value="ECO:0007669"/>
    <property type="project" value="InterPro"/>
</dbReference>
<protein>
    <recommendedName>
        <fullName evidence="9">Arabinanase/levansucrase/invertase</fullName>
    </recommendedName>
</protein>